<reference evidence="2 3" key="1">
    <citation type="submission" date="2023-11" db="EMBL/GenBank/DDBJ databases">
        <title>An acidophilic fungus is an integral part of prey digestion in a carnivorous sundew plant.</title>
        <authorList>
            <person name="Tsai I.J."/>
        </authorList>
    </citation>
    <scope>NUCLEOTIDE SEQUENCE [LARGE SCALE GENOMIC DNA]</scope>
    <source>
        <strain evidence="2">169a</strain>
    </source>
</reference>
<organism evidence="2 3">
    <name type="scientific">Acrodontium crateriforme</name>
    <dbReference type="NCBI Taxonomy" id="150365"/>
    <lineage>
        <taxon>Eukaryota</taxon>
        <taxon>Fungi</taxon>
        <taxon>Dikarya</taxon>
        <taxon>Ascomycota</taxon>
        <taxon>Pezizomycotina</taxon>
        <taxon>Dothideomycetes</taxon>
        <taxon>Dothideomycetidae</taxon>
        <taxon>Mycosphaerellales</taxon>
        <taxon>Teratosphaeriaceae</taxon>
        <taxon>Acrodontium</taxon>
    </lineage>
</organism>
<dbReference type="EMBL" id="CP138590">
    <property type="protein sequence ID" value="WPH03586.1"/>
    <property type="molecule type" value="Genomic_DNA"/>
</dbReference>
<proteinExistence type="predicted"/>
<feature type="compositionally biased region" description="Pro residues" evidence="1">
    <location>
        <begin position="93"/>
        <end position="109"/>
    </location>
</feature>
<sequence>MRQISEPRRSDAPLMGGRKLNLESAGIGGIPADDRRLTATYTETLGGTPRFSTVTVVVADSFKSDATAKELSIPIQIDPTSTTGGGTGTVVPNPIPNPNPNPAPGPKPTPSTGTGGTSAFGIKPVIPVTTWPGPQSTTLPTFPVRLDPSAKILDQVTLLMAQGRQTIRVTAPMPESKTFSYQVEGRAEDDVVRAWRSGVVNGMFYWDITWWRLDAGWGPAKNGVFTVTTITTPLASPNGPFTTVVQPYLLKMLVDQFDPNA</sequence>
<evidence type="ECO:0000313" key="2">
    <source>
        <dbReference type="EMBL" id="WPH03586.1"/>
    </source>
</evidence>
<gene>
    <name evidence="2" type="ORF">R9X50_00646800</name>
</gene>
<evidence type="ECO:0000256" key="1">
    <source>
        <dbReference type="SAM" id="MobiDB-lite"/>
    </source>
</evidence>
<name>A0AAQ3RBK7_9PEZI</name>
<evidence type="ECO:0000313" key="3">
    <source>
        <dbReference type="Proteomes" id="UP001303373"/>
    </source>
</evidence>
<feature type="region of interest" description="Disordered" evidence="1">
    <location>
        <begin position="76"/>
        <end position="120"/>
    </location>
</feature>
<keyword evidence="3" id="KW-1185">Reference proteome</keyword>
<accession>A0AAQ3RBK7</accession>
<protein>
    <submittedName>
        <fullName evidence="2">Uncharacterized protein</fullName>
    </submittedName>
</protein>
<dbReference type="AlphaFoldDB" id="A0AAQ3RBK7"/>
<dbReference type="Proteomes" id="UP001303373">
    <property type="component" value="Chromosome 11"/>
</dbReference>